<dbReference type="HOGENOM" id="CLU_2348108_0_0_1"/>
<evidence type="ECO:0000313" key="1">
    <source>
        <dbReference type="EMBL" id="KIK43451.1"/>
    </source>
</evidence>
<organism evidence="1 2">
    <name type="scientific">Suillus luteus UH-Slu-Lm8-n1</name>
    <dbReference type="NCBI Taxonomy" id="930992"/>
    <lineage>
        <taxon>Eukaryota</taxon>
        <taxon>Fungi</taxon>
        <taxon>Dikarya</taxon>
        <taxon>Basidiomycota</taxon>
        <taxon>Agaricomycotina</taxon>
        <taxon>Agaricomycetes</taxon>
        <taxon>Agaricomycetidae</taxon>
        <taxon>Boletales</taxon>
        <taxon>Suillineae</taxon>
        <taxon>Suillaceae</taxon>
        <taxon>Suillus</taxon>
    </lineage>
</organism>
<reference evidence="1 2" key="1">
    <citation type="submission" date="2014-04" db="EMBL/GenBank/DDBJ databases">
        <authorList>
            <consortium name="DOE Joint Genome Institute"/>
            <person name="Kuo A."/>
            <person name="Ruytinx J."/>
            <person name="Rineau F."/>
            <person name="Colpaert J."/>
            <person name="Kohler A."/>
            <person name="Nagy L.G."/>
            <person name="Floudas D."/>
            <person name="Copeland A."/>
            <person name="Barry K.W."/>
            <person name="Cichocki N."/>
            <person name="Veneault-Fourrey C."/>
            <person name="LaButti K."/>
            <person name="Lindquist E.A."/>
            <person name="Lipzen A."/>
            <person name="Lundell T."/>
            <person name="Morin E."/>
            <person name="Murat C."/>
            <person name="Sun H."/>
            <person name="Tunlid A."/>
            <person name="Henrissat B."/>
            <person name="Grigoriev I.V."/>
            <person name="Hibbett D.S."/>
            <person name="Martin F."/>
            <person name="Nordberg H.P."/>
            <person name="Cantor M.N."/>
            <person name="Hua S.X."/>
        </authorList>
    </citation>
    <scope>NUCLEOTIDE SEQUENCE [LARGE SCALE GENOMIC DNA]</scope>
    <source>
        <strain evidence="1 2">UH-Slu-Lm8-n1</strain>
    </source>
</reference>
<name>A0A0D0ANR9_9AGAM</name>
<dbReference type="AlphaFoldDB" id="A0A0D0ANR9"/>
<evidence type="ECO:0000313" key="2">
    <source>
        <dbReference type="Proteomes" id="UP000054485"/>
    </source>
</evidence>
<proteinExistence type="predicted"/>
<sequence length="97" mass="10662">MVAKNVAVYEPSKQTHTVLLYWGWASFEIATATGRPNTILTGYGISDPSIPSPFSGIPVPLLWRIITVRTRSNLNRAQITGVIIANSACRLLHVRDT</sequence>
<accession>A0A0D0ANR9</accession>
<dbReference type="InParanoid" id="A0A0D0ANR9"/>
<gene>
    <name evidence="1" type="ORF">CY34DRAFT_81751</name>
</gene>
<dbReference type="OrthoDB" id="245150at2759"/>
<dbReference type="EMBL" id="KN835212">
    <property type="protein sequence ID" value="KIK43451.1"/>
    <property type="molecule type" value="Genomic_DNA"/>
</dbReference>
<dbReference type="Proteomes" id="UP000054485">
    <property type="component" value="Unassembled WGS sequence"/>
</dbReference>
<dbReference type="STRING" id="930992.A0A0D0ANR9"/>
<reference evidence="2" key="2">
    <citation type="submission" date="2015-01" db="EMBL/GenBank/DDBJ databases">
        <title>Evolutionary Origins and Diversification of the Mycorrhizal Mutualists.</title>
        <authorList>
            <consortium name="DOE Joint Genome Institute"/>
            <consortium name="Mycorrhizal Genomics Consortium"/>
            <person name="Kohler A."/>
            <person name="Kuo A."/>
            <person name="Nagy L.G."/>
            <person name="Floudas D."/>
            <person name="Copeland A."/>
            <person name="Barry K.W."/>
            <person name="Cichocki N."/>
            <person name="Veneault-Fourrey C."/>
            <person name="LaButti K."/>
            <person name="Lindquist E.A."/>
            <person name="Lipzen A."/>
            <person name="Lundell T."/>
            <person name="Morin E."/>
            <person name="Murat C."/>
            <person name="Riley R."/>
            <person name="Ohm R."/>
            <person name="Sun H."/>
            <person name="Tunlid A."/>
            <person name="Henrissat B."/>
            <person name="Grigoriev I.V."/>
            <person name="Hibbett D.S."/>
            <person name="Martin F."/>
        </authorList>
    </citation>
    <scope>NUCLEOTIDE SEQUENCE [LARGE SCALE GENOMIC DNA]</scope>
    <source>
        <strain evidence="2">UH-Slu-Lm8-n1</strain>
    </source>
</reference>
<keyword evidence="2" id="KW-1185">Reference proteome</keyword>
<protein>
    <submittedName>
        <fullName evidence="1">Uncharacterized protein</fullName>
    </submittedName>
</protein>